<dbReference type="AlphaFoldDB" id="A0A8K0NC51"/>
<name>A0A8K0NC51_COCNU</name>
<dbReference type="EMBL" id="CM017885">
    <property type="protein sequence ID" value="KAG1368139.1"/>
    <property type="molecule type" value="Genomic_DNA"/>
</dbReference>
<reference evidence="1" key="2">
    <citation type="submission" date="2019-07" db="EMBL/GenBank/DDBJ databases">
        <authorList>
            <person name="Yang Y."/>
            <person name="Bocs S."/>
            <person name="Baudouin L."/>
        </authorList>
    </citation>
    <scope>NUCLEOTIDE SEQUENCE</scope>
    <source>
        <tissue evidence="1">Spear leaf of Hainan Tall coconut</tissue>
    </source>
</reference>
<proteinExistence type="predicted"/>
<keyword evidence="2" id="KW-1185">Reference proteome</keyword>
<reference evidence="1" key="1">
    <citation type="journal article" date="2017" name="Gigascience">
        <title>The genome draft of coconut (Cocos nucifera).</title>
        <authorList>
            <person name="Xiao Y."/>
            <person name="Xu P."/>
            <person name="Fan H."/>
            <person name="Baudouin L."/>
            <person name="Xia W."/>
            <person name="Bocs S."/>
            <person name="Xu J."/>
            <person name="Li Q."/>
            <person name="Guo A."/>
            <person name="Zhou L."/>
            <person name="Li J."/>
            <person name="Wu Y."/>
            <person name="Ma Z."/>
            <person name="Armero A."/>
            <person name="Issali A.E."/>
            <person name="Liu N."/>
            <person name="Peng M."/>
            <person name="Yang Y."/>
        </authorList>
    </citation>
    <scope>NUCLEOTIDE SEQUENCE</scope>
    <source>
        <tissue evidence="1">Spear leaf of Hainan Tall coconut</tissue>
    </source>
</reference>
<accession>A0A8K0NC51</accession>
<organism evidence="1 2">
    <name type="scientific">Cocos nucifera</name>
    <name type="common">Coconut palm</name>
    <dbReference type="NCBI Taxonomy" id="13894"/>
    <lineage>
        <taxon>Eukaryota</taxon>
        <taxon>Viridiplantae</taxon>
        <taxon>Streptophyta</taxon>
        <taxon>Embryophyta</taxon>
        <taxon>Tracheophyta</taxon>
        <taxon>Spermatophyta</taxon>
        <taxon>Magnoliopsida</taxon>
        <taxon>Liliopsida</taxon>
        <taxon>Arecaceae</taxon>
        <taxon>Arecoideae</taxon>
        <taxon>Cocoseae</taxon>
        <taxon>Attaleinae</taxon>
        <taxon>Cocos</taxon>
    </lineage>
</organism>
<evidence type="ECO:0000313" key="1">
    <source>
        <dbReference type="EMBL" id="KAG1368139.1"/>
    </source>
</evidence>
<dbReference type="Proteomes" id="UP000797356">
    <property type="component" value="Chromosome 14"/>
</dbReference>
<comment type="caution">
    <text evidence="1">The sequence shown here is derived from an EMBL/GenBank/DDBJ whole genome shotgun (WGS) entry which is preliminary data.</text>
</comment>
<sequence>MDHDLVVSFKALYALTISAKYGDDISLQPFFDAVAWVEATRGPNKGRLYDFGSMMKAMFILGGSFASYSYMQSGSFSF</sequence>
<gene>
    <name evidence="1" type="ORF">COCNU_14G006070</name>
</gene>
<evidence type="ECO:0000313" key="2">
    <source>
        <dbReference type="Proteomes" id="UP000797356"/>
    </source>
</evidence>
<protein>
    <submittedName>
        <fullName evidence="1">Uncharacterized protein</fullName>
    </submittedName>
</protein>